<evidence type="ECO:0000313" key="2">
    <source>
        <dbReference type="Proteomes" id="UP000290737"/>
    </source>
</evidence>
<dbReference type="Proteomes" id="UP000290737">
    <property type="component" value="Genome"/>
</dbReference>
<evidence type="ECO:0000313" key="1">
    <source>
        <dbReference type="EMBL" id="AUQ44002.1"/>
    </source>
</evidence>
<name>A0A2I7G2Y0_9VIRU</name>
<dbReference type="GeneID" id="41701788"/>
<accession>A0A2I7G2Y0</accession>
<proteinExistence type="predicted"/>
<keyword evidence="2" id="KW-1185">Reference proteome</keyword>
<protein>
    <submittedName>
        <fullName evidence="1">Putative gp028-like protein</fullName>
    </submittedName>
</protein>
<dbReference type="KEGG" id="vg:41701788"/>
<reference evidence="1" key="1">
    <citation type="journal article" date="2021" name="Virus">
        <title>The discovery, distribution and diversity of DNA viruses associated with Drosophila melanogaster in Europe.</title>
        <authorList>
            <person name="Wallace M.A."/>
            <person name="Coffman K.A."/>
            <person name="Gilbert C."/>
            <person name="Ravindran S."/>
            <person name="Albery G.F."/>
            <person name="Abbott J."/>
            <person name="Argyridou E."/>
            <person name="Bellosta P."/>
            <person name="Betancourt A.J."/>
            <person name="Colinet H."/>
            <person name="Eric K."/>
            <person name="Glaser-Schmitt A."/>
            <person name="Grath S."/>
            <person name="Jelic M."/>
            <person name="Kankare M."/>
            <person name="Kozeretska I."/>
            <person name="Loeschcke V."/>
            <person name="Montchamp-Moreau C."/>
            <person name="Ometto L."/>
            <person name="Onder B.S."/>
            <person name="Orengo D.J."/>
            <person name="Parsch J."/>
            <person name="Pascual M."/>
            <person name="Patenkovic A."/>
            <person name="Puerma E."/>
            <person name="Ritchie M.G."/>
            <person name="Rota-Stabelli O."/>
            <person name="Schou M.F."/>
            <person name="Serga S.V."/>
            <person name="Stamenkovic-Radak M."/>
            <person name="Tanaskovic M."/>
            <person name="Veselinovic M.S."/>
            <person name="Vieira J."/>
            <person name="Vieira C.P."/>
            <person name="Kapun M."/>
            <person name="Flatt T."/>
            <person name="Gonzalez J."/>
            <person name="Staubach F."/>
            <person name="Obbard D.J."/>
        </authorList>
    </citation>
    <scope>NUCLEOTIDE SEQUENCE</scope>
    <source>
        <strain evidence="1">SRR3939042_Esparto_2012</strain>
    </source>
</reference>
<dbReference type="EMBL" id="KY608910">
    <property type="protein sequence ID" value="AUQ44002.1"/>
    <property type="molecule type" value="Genomic_DNA"/>
</dbReference>
<dbReference type="OrthoDB" id="18225at10239"/>
<sequence length="264" mass="30515">MDHFEHLIAEQSVYAYLLVEQQISQLTQFQQAVQNIYSYANSGIQPLTNVNPDDYSITNLPNTIAYLPNNSIFKNILLIRSDDPDFRFVKISDEQNIFERMQEPTMISDNNFINLNAQQREHEAQQRGNQHAQQPLLIPIGTNTLLTNQPNSTDENYDDPKFNNYSSIEQLPNINTLEMSINNILRQSPESQNVANWNADLYNTYSFTQNTIANVLDNRNTHKNNITMKIRIIDFLGRRPKTNANTSEQMLEIKNIIDSYINAL</sequence>
<dbReference type="RefSeq" id="YP_009551756.1">
    <property type="nucleotide sequence ID" value="NC_040536.1"/>
</dbReference>
<organism evidence="1">
    <name type="scientific">Esparto virus</name>
    <dbReference type="NCBI Taxonomy" id="2072209"/>
    <lineage>
        <taxon>Viruses</taxon>
        <taxon>Viruses incertae sedis</taxon>
        <taxon>Naldaviricetes</taxon>
        <taxon>Lefavirales</taxon>
        <taxon>Nudiviridae</taxon>
        <taxon>Alphanudivirus</taxon>
        <taxon>Alphanudivirus tertidromelanogasteris</taxon>
    </lineage>
</organism>